<reference evidence="6 7" key="1">
    <citation type="submission" date="2022-12" db="EMBL/GenBank/DDBJ databases">
        <title>Chromosome-level genome of Tegillarca granosa.</title>
        <authorList>
            <person name="Kim J."/>
        </authorList>
    </citation>
    <scope>NUCLEOTIDE SEQUENCE [LARGE SCALE GENOMIC DNA]</scope>
    <source>
        <strain evidence="6">Teg-2019</strain>
        <tissue evidence="6">Adductor muscle</tissue>
    </source>
</reference>
<organism evidence="6 7">
    <name type="scientific">Tegillarca granosa</name>
    <name type="common">Malaysian cockle</name>
    <name type="synonym">Anadara granosa</name>
    <dbReference type="NCBI Taxonomy" id="220873"/>
    <lineage>
        <taxon>Eukaryota</taxon>
        <taxon>Metazoa</taxon>
        <taxon>Spiralia</taxon>
        <taxon>Lophotrochozoa</taxon>
        <taxon>Mollusca</taxon>
        <taxon>Bivalvia</taxon>
        <taxon>Autobranchia</taxon>
        <taxon>Pteriomorphia</taxon>
        <taxon>Arcoida</taxon>
        <taxon>Arcoidea</taxon>
        <taxon>Arcidae</taxon>
        <taxon>Tegillarca</taxon>
    </lineage>
</organism>
<dbReference type="InterPro" id="IPR035979">
    <property type="entry name" value="RBD_domain_sf"/>
</dbReference>
<proteinExistence type="predicted"/>
<dbReference type="InterPro" id="IPR002999">
    <property type="entry name" value="Tudor"/>
</dbReference>
<dbReference type="EMBL" id="JARBDR010000214">
    <property type="protein sequence ID" value="KAJ8319001.1"/>
    <property type="molecule type" value="Genomic_DNA"/>
</dbReference>
<feature type="domain" description="Tudor" evidence="5">
    <location>
        <begin position="191"/>
        <end position="250"/>
    </location>
</feature>
<protein>
    <recommendedName>
        <fullName evidence="8">Serine/threonine-protein kinase 31</fullName>
    </recommendedName>
</protein>
<dbReference type="Gene3D" id="2.40.50.90">
    <property type="match status" value="1"/>
</dbReference>
<dbReference type="PROSITE" id="PS50011">
    <property type="entry name" value="PROTEIN_KINASE_DOM"/>
    <property type="match status" value="1"/>
</dbReference>
<feature type="domain" description="Protein kinase" evidence="3">
    <location>
        <begin position="667"/>
        <end position="909"/>
    </location>
</feature>
<dbReference type="PANTHER" id="PTHR22948:SF73">
    <property type="entry name" value="SERINE_THREONINE-PROTEIN KINASE 31"/>
    <property type="match status" value="1"/>
</dbReference>
<feature type="compositionally biased region" description="Basic and acidic residues" evidence="2">
    <location>
        <begin position="89"/>
        <end position="104"/>
    </location>
</feature>
<dbReference type="InterPro" id="IPR050621">
    <property type="entry name" value="Tudor_domain_containing"/>
</dbReference>
<dbReference type="SUPFAM" id="SSF63748">
    <property type="entry name" value="Tudor/PWWP/MBT"/>
    <property type="match status" value="1"/>
</dbReference>
<dbReference type="Pfam" id="PF00069">
    <property type="entry name" value="Pkinase"/>
    <property type="match status" value="1"/>
</dbReference>
<dbReference type="Gene3D" id="1.10.510.10">
    <property type="entry name" value="Transferase(Phosphotransferase) domain 1"/>
    <property type="match status" value="1"/>
</dbReference>
<keyword evidence="1" id="KW-0694">RNA-binding</keyword>
<evidence type="ECO:0000256" key="1">
    <source>
        <dbReference type="PROSITE-ProRule" id="PRU00176"/>
    </source>
</evidence>
<evidence type="ECO:0000313" key="6">
    <source>
        <dbReference type="EMBL" id="KAJ8319001.1"/>
    </source>
</evidence>
<dbReference type="InterPro" id="IPR000504">
    <property type="entry name" value="RRM_dom"/>
</dbReference>
<gene>
    <name evidence="6" type="ORF">KUTeg_004092</name>
</gene>
<name>A0ABQ9FS58_TEGGR</name>
<dbReference type="PROSITE" id="PS50102">
    <property type="entry name" value="RRM"/>
    <property type="match status" value="1"/>
</dbReference>
<dbReference type="Gene3D" id="3.30.70.330">
    <property type="match status" value="1"/>
</dbReference>
<feature type="domain" description="RRM" evidence="4">
    <location>
        <begin position="10"/>
        <end position="92"/>
    </location>
</feature>
<comment type="caution">
    <text evidence="6">The sequence shown here is derived from an EMBL/GenBank/DDBJ whole genome shotgun (WGS) entry which is preliminary data.</text>
</comment>
<sequence>MATARKVQTYDVYVGNLPPEANDKNVGKIFSKFGEIKGIFVRESTATPGLGASPMKYAYVKFLCEADADTACSQINGIEVEGHKVVVKRTEPKKKNDKLDGDKKRGLKKPKMISQQTTPDIVPEGAQIINSVNPLSSRYSQKEKEAVMVSYVESAITIWIQVVNDENTNKLMNITEQLTSLCPAAPKVNGQPQQNKIYAAQYSEDCNWYRCCVKQFLGTDTIKVQYIDYGNTEEISIKSLVEIPPALSASKPLAHKIVFHNTRPKDLSDQSGAEFLRKLTDNKILELIRTNPLTDGSGHYGIITVEGQVLNTLVINEGFALTRPAMTGGRGAGDNKDLGSGYTCNSPGGSMSNIGMFGGGYAADKGNQGFPGQNMGRQVTGNNSKPIQIPVNRLQFPSDRASGLEEAIDLALSTDKVLNSSVTTLQPVVSTLSTYRASQKEICNCSDSSELDSLVETRNSARKELYYRLEECINELVTIPLDSRCIKLKEADEKLKKNYKGFIHYNVHGCPQLEDLVPGFRDWKGKKECEFSQVRENTNMFQAGVKDSLCILNQLLSLDSNIRDGNTNVDLEILLRNYANALQQEIAVTDMSGESNDEEFMKVKLEVEDIKFQLHKALQKLDSLVVGLSKVSDEHFPELLIQHPDLGIQISLLYNGIVKFGLDIDYFSLTPSLRVGMSSSVFAGEPVYLQEYHVGDTDHLTKEEFLKQVVTYAGISKMTDHILTVQAVFFTKNERQAYLMMEKSEDLELLDDYVTAEKMDAKKRQKIIYCVTSAISKMHDERFIHGEVCPQNIAVQPDGTSVLLQPNFSKSLMERTKKKLVTKSGLCFQAPEVTCSPDKISSGVDLYNLGLLILWVHHPDVSVQFKQDGTPRLNELPIDPEIGAILYNLLCYKPETRLNASHILSSGYLTRVIPDPPLPVIKEESSEDNYSEMSAANMPLPDEADTDDDSLLVTGTPCPPDVSGDIADIEGHIEELTIENSENSTQETDENVMETLENLEESSDILRPDILDHGNCDNNDNVELPDSKNLTSCESVEEQQQDNDVTEEVTDNMAAASETVQESEENPDNTQCSNIDLLKSLASQQSYLRQGGDSQLNRLLKASNDITESLGTPEK</sequence>
<dbReference type="InterPro" id="IPR000719">
    <property type="entry name" value="Prot_kinase_dom"/>
</dbReference>
<dbReference type="Pfam" id="PF00567">
    <property type="entry name" value="TUDOR"/>
    <property type="match status" value="1"/>
</dbReference>
<evidence type="ECO:0008006" key="8">
    <source>
        <dbReference type="Google" id="ProtNLM"/>
    </source>
</evidence>
<dbReference type="PANTHER" id="PTHR22948">
    <property type="entry name" value="TUDOR DOMAIN CONTAINING PROTEIN"/>
    <property type="match status" value="1"/>
</dbReference>
<dbReference type="Pfam" id="PF00076">
    <property type="entry name" value="RRM_1"/>
    <property type="match status" value="1"/>
</dbReference>
<evidence type="ECO:0000256" key="2">
    <source>
        <dbReference type="SAM" id="MobiDB-lite"/>
    </source>
</evidence>
<evidence type="ECO:0000259" key="4">
    <source>
        <dbReference type="PROSITE" id="PS50102"/>
    </source>
</evidence>
<dbReference type="SUPFAM" id="SSF54928">
    <property type="entry name" value="RNA-binding domain, RBD"/>
    <property type="match status" value="1"/>
</dbReference>
<evidence type="ECO:0000313" key="7">
    <source>
        <dbReference type="Proteomes" id="UP001217089"/>
    </source>
</evidence>
<dbReference type="Gene3D" id="2.30.30.140">
    <property type="match status" value="1"/>
</dbReference>
<dbReference type="SMART" id="SM00333">
    <property type="entry name" value="TUDOR"/>
    <property type="match status" value="1"/>
</dbReference>
<dbReference type="SMART" id="SM00360">
    <property type="entry name" value="RRM"/>
    <property type="match status" value="1"/>
</dbReference>
<evidence type="ECO:0000259" key="5">
    <source>
        <dbReference type="PROSITE" id="PS50304"/>
    </source>
</evidence>
<dbReference type="Proteomes" id="UP001217089">
    <property type="component" value="Unassembled WGS sequence"/>
</dbReference>
<dbReference type="SMART" id="SM00220">
    <property type="entry name" value="S_TKc"/>
    <property type="match status" value="1"/>
</dbReference>
<keyword evidence="7" id="KW-1185">Reference proteome</keyword>
<dbReference type="SUPFAM" id="SSF56112">
    <property type="entry name" value="Protein kinase-like (PK-like)"/>
    <property type="match status" value="1"/>
</dbReference>
<feature type="region of interest" description="Disordered" evidence="2">
    <location>
        <begin position="919"/>
        <end position="950"/>
    </location>
</feature>
<dbReference type="InterPro" id="IPR011009">
    <property type="entry name" value="Kinase-like_dom_sf"/>
</dbReference>
<evidence type="ECO:0000259" key="3">
    <source>
        <dbReference type="PROSITE" id="PS50011"/>
    </source>
</evidence>
<accession>A0ABQ9FS58</accession>
<dbReference type="CDD" id="cd00590">
    <property type="entry name" value="RRM_SF"/>
    <property type="match status" value="1"/>
</dbReference>
<dbReference type="InterPro" id="IPR035437">
    <property type="entry name" value="SNase_OB-fold_sf"/>
</dbReference>
<dbReference type="InterPro" id="IPR012677">
    <property type="entry name" value="Nucleotide-bd_a/b_plait_sf"/>
</dbReference>
<dbReference type="PROSITE" id="PS50304">
    <property type="entry name" value="TUDOR"/>
    <property type="match status" value="1"/>
</dbReference>
<feature type="region of interest" description="Disordered" evidence="2">
    <location>
        <begin position="89"/>
        <end position="116"/>
    </location>
</feature>